<evidence type="ECO:0000313" key="5">
    <source>
        <dbReference type="Proteomes" id="UP000207597"/>
    </source>
</evidence>
<evidence type="ECO:0000313" key="4">
    <source>
        <dbReference type="EMBL" id="AKA61407.1"/>
    </source>
</evidence>
<dbReference type="GO" id="GO:0051701">
    <property type="term" value="P:biological process involved in interaction with host"/>
    <property type="evidence" value="ECO:0007669"/>
    <property type="project" value="UniProtKB-ARBA"/>
</dbReference>
<dbReference type="Proteomes" id="UP000207597">
    <property type="component" value="Segment"/>
</dbReference>
<gene>
    <name evidence="4" type="ORF">Stau2_156</name>
</gene>
<protein>
    <recommendedName>
        <fullName evidence="3">Right handed beta helix domain-containing protein</fullName>
    </recommendedName>
</protein>
<dbReference type="Gene3D" id="2.10.10.20">
    <property type="entry name" value="Carbohydrate-binding module superfamily 5/12"/>
    <property type="match status" value="1"/>
</dbReference>
<proteinExistence type="predicted"/>
<dbReference type="GO" id="GO:0019058">
    <property type="term" value="P:viral life cycle"/>
    <property type="evidence" value="ECO:0007669"/>
    <property type="project" value="UniProtKB-ARBA"/>
</dbReference>
<sequence>MPHLKAYDKYGNILAIGYNVELHEEVGSVIIPNLAPHTHYPQGEFYVSWEAEKYETDKVVVPGFTTLESSFKEITLYFKDHILVNAKSAYDVAVDNGFVGSEEEWVKSIKGEKGEEGEQGKQGLSAYEVAVNNGFTGSATDWLKTGKSPYVYSNEYIKQKDDTSDVQRLRRAIKDTSEGNTLHIPSSESPIKIDDTLIIDKNINIVSDAKIVYNGSKDKPAIKLDSLSYSNVTIKGIYDDSSYPTYGGGYHGFKSQNYIGLELVNCRNVNTNINEIIGFTVGNKHKATGGKGHWFNNTIINFFINNETHIELNTDGIGSNGEQSWMNSNYFYKSAFSYSGTEFNKHPNTYYNIKQTLTNANTYGGNSNVFDSLKFETASTTSENYVMVYLKKAVGFIFKNYRFEFNNKATFAIIDLETQDMTKSYVTHSKDIKFIPEFVLGNGHKLTFTNINTAKIPRSSIAKIVEEYKTTLLYKNNDFSKDYRRLGGNYHTVKNVFRKPLQSTSLTDEVSYDYSTTPSLVDDKGLLTFTGSYPMALYVNNVSVGDELIINKLSFIGNSSGIFIKCFDKDGNILDKVSNNYDTILLDGYYNDKYKAFTFNNAQKDTFTVNSEDVKSIVILISGTMQGLLVDSTNPSNIIKSSNDSSKNKTDVFYSHVKPSSVEDFKYDEKVYNNGTTQVYGWVLKGNDWKELGKDTNSKSKVIVNIEDYPRINDEDNDYPRFQRALDYLTSTKGGTLIVPKGTEDYLFKTKTPTVQNPSRVKVTGSNIHIKGEGNPTFIMSGITKNYLDSIDDISSSGRDMFTGFSFINCDNILVEGLTFKGEWDSKGEFRYASPRSIGVAFKGSRNCKAYNVHGYNIMGNVVNAVNTMQAVDGVYGYSDNITIDSCSATQCLENGFNFMGGTKNGYYVNNISTGNGSSGFESGTENVIISNNIHTNNKYSGLSISGTNYTITNNVIYGNSNKGELSNKPSNGIAITGGSKGIISNNNVSGNEGYELYLYPGVNNIDIQNNVLKQDTTSLKTSIIYASGTTSKPVSEINFKNNTLRSTNTALDKAMFLNFVMDSTITNNDIKTDKGNDSLSVQGSCSNLFVLNNNMNKNLSISSNAFNVISKDNIAYNLPKVLNGTAIPTTGSWRLGDIVVNTSRTLTSGSPEKWRCTSDGVATNMKWTSNTDYTQGQIVYNGNYVYKAVASGTSGGTQPTHNNGVISDGSILWEFISTKANFEVISQIGVTESISNIPLYKGQIAIIGSSVYVAKGTSSNTDWIILN</sequence>
<dbReference type="KEGG" id="vg:28802369"/>
<evidence type="ECO:0000256" key="1">
    <source>
        <dbReference type="ARBA" id="ARBA00004328"/>
    </source>
</evidence>
<accession>A0A0U2A0V1</accession>
<dbReference type="InterPro" id="IPR039448">
    <property type="entry name" value="Beta_helix"/>
</dbReference>
<dbReference type="SUPFAM" id="SSF51126">
    <property type="entry name" value="Pectin lyase-like"/>
    <property type="match status" value="1"/>
</dbReference>
<dbReference type="SMART" id="SM00710">
    <property type="entry name" value="PbH1"/>
    <property type="match status" value="7"/>
</dbReference>
<organism evidence="4 5">
    <name type="scientific">Staphylococcus phage Stau2</name>
    <dbReference type="NCBI Taxonomy" id="1200862"/>
    <lineage>
        <taxon>Viruses</taxon>
        <taxon>Duplodnaviria</taxon>
        <taxon>Heunggongvirae</taxon>
        <taxon>Uroviricota</taxon>
        <taxon>Caudoviricetes</taxon>
        <taxon>Herelleviridae</taxon>
        <taxon>Twortvirinae</taxon>
        <taxon>Silviavirus</taxon>
        <taxon>Silviavirus stau2</taxon>
    </lineage>
</organism>
<dbReference type="RefSeq" id="YP_009275913.1">
    <property type="nucleotide sequence ID" value="NC_030933.1"/>
</dbReference>
<evidence type="ECO:0000256" key="2">
    <source>
        <dbReference type="ARBA" id="ARBA00022844"/>
    </source>
</evidence>
<dbReference type="GeneID" id="28802369"/>
<name>A0A0U2A0V1_9CAUD</name>
<keyword evidence="5" id="KW-1185">Reference proteome</keyword>
<evidence type="ECO:0000259" key="3">
    <source>
        <dbReference type="Pfam" id="PF13229"/>
    </source>
</evidence>
<dbReference type="GO" id="GO:0044423">
    <property type="term" value="C:virion component"/>
    <property type="evidence" value="ECO:0007669"/>
    <property type="project" value="UniProtKB-KW"/>
</dbReference>
<dbReference type="EMBL" id="KP881332">
    <property type="protein sequence ID" value="AKA61407.1"/>
    <property type="molecule type" value="Genomic_DNA"/>
</dbReference>
<dbReference type="Gene3D" id="2.160.20.10">
    <property type="entry name" value="Single-stranded right-handed beta-helix, Pectin lyase-like"/>
    <property type="match status" value="1"/>
</dbReference>
<feature type="domain" description="Right handed beta helix" evidence="3">
    <location>
        <begin position="925"/>
        <end position="1070"/>
    </location>
</feature>
<dbReference type="InterPro" id="IPR006626">
    <property type="entry name" value="PbH1"/>
</dbReference>
<keyword evidence="2" id="KW-0946">Virion</keyword>
<reference evidence="4 5" key="1">
    <citation type="journal article" date="2016" name="Virus Genes">
        <title>Genomic analysis of Staphylococcus phage Stau2 isolated from medical specimen.</title>
        <authorList>
            <person name="Hsieh S.E."/>
            <person name="Tseng Y.H."/>
            <person name="Lo H.H."/>
            <person name="Chen S.T."/>
            <person name="Wu C.N."/>
        </authorList>
    </citation>
    <scope>NUCLEOTIDE SEQUENCE [LARGE SCALE GENOMIC DNA]</scope>
</reference>
<dbReference type="Pfam" id="PF13229">
    <property type="entry name" value="Beta_helix"/>
    <property type="match status" value="1"/>
</dbReference>
<dbReference type="InterPro" id="IPR011050">
    <property type="entry name" value="Pectin_lyase_fold/virulence"/>
</dbReference>
<dbReference type="InterPro" id="IPR012334">
    <property type="entry name" value="Pectin_lyas_fold"/>
</dbReference>
<comment type="subcellular location">
    <subcellularLocation>
        <location evidence="1">Virion</location>
    </subcellularLocation>
</comment>